<dbReference type="PANTHER" id="PTHR30383">
    <property type="entry name" value="THIOESTERASE 1/PROTEASE 1/LYSOPHOSPHOLIPASE L1"/>
    <property type="match status" value="1"/>
</dbReference>
<dbReference type="GO" id="GO:0004622">
    <property type="term" value="F:phosphatidylcholine lysophospholipase activity"/>
    <property type="evidence" value="ECO:0007669"/>
    <property type="project" value="TreeGrafter"/>
</dbReference>
<dbReference type="InterPro" id="IPR051532">
    <property type="entry name" value="Ester_Hydrolysis_Enzymes"/>
</dbReference>
<gene>
    <name evidence="3" type="ORF">DN068_06015</name>
</gene>
<evidence type="ECO:0000259" key="2">
    <source>
        <dbReference type="Pfam" id="PF13472"/>
    </source>
</evidence>
<dbReference type="EMBL" id="QKTW01000009">
    <property type="protein sequence ID" value="PZF73895.1"/>
    <property type="molecule type" value="Genomic_DNA"/>
</dbReference>
<sequence>MKRTFSALLLLACCLGLLLYGCRKSAPVPGPGSFEYRYNVFYKDGIKYFHEFAHPSNIVMLGTSLTYYGDWCTMLRRADVMAQGIQGDNSFGFKHRMNLVFDVHPRICFVEVGANDARNVSATTFYLVRNNINGIINTLKAKDVVPVLTTIPYGISNSDKRRMYNTKVYIMNELIRDIAAQQRIKLIDLNKMCAEGLSLKPEYASWDGGHLSAKGFRLWVDAVQDLLWEYKI</sequence>
<dbReference type="InterPro" id="IPR036514">
    <property type="entry name" value="SGNH_hydro_sf"/>
</dbReference>
<accession>A0A2W2AEK2</accession>
<evidence type="ECO:0000313" key="4">
    <source>
        <dbReference type="Proteomes" id="UP000248745"/>
    </source>
</evidence>
<dbReference type="InterPro" id="IPR013830">
    <property type="entry name" value="SGNH_hydro"/>
</dbReference>
<dbReference type="PROSITE" id="PS51257">
    <property type="entry name" value="PROKAR_LIPOPROTEIN"/>
    <property type="match status" value="1"/>
</dbReference>
<feature type="chain" id="PRO_5015840063" description="SGNH hydrolase-type esterase domain-containing protein" evidence="1">
    <location>
        <begin position="26"/>
        <end position="232"/>
    </location>
</feature>
<evidence type="ECO:0000256" key="1">
    <source>
        <dbReference type="SAM" id="SignalP"/>
    </source>
</evidence>
<dbReference type="RefSeq" id="WP_110997992.1">
    <property type="nucleotide sequence ID" value="NZ_QKTW01000009.1"/>
</dbReference>
<comment type="caution">
    <text evidence="3">The sequence shown here is derived from an EMBL/GenBank/DDBJ whole genome shotgun (WGS) entry which is preliminary data.</text>
</comment>
<dbReference type="SUPFAM" id="SSF52266">
    <property type="entry name" value="SGNH hydrolase"/>
    <property type="match status" value="1"/>
</dbReference>
<dbReference type="Gene3D" id="3.40.50.1110">
    <property type="entry name" value="SGNH hydrolase"/>
    <property type="match status" value="1"/>
</dbReference>
<keyword evidence="4" id="KW-1185">Reference proteome</keyword>
<protein>
    <recommendedName>
        <fullName evidence="2">SGNH hydrolase-type esterase domain-containing protein</fullName>
    </recommendedName>
</protein>
<dbReference type="PANTHER" id="PTHR30383:SF5">
    <property type="entry name" value="SGNH HYDROLASE-TYPE ESTERASE DOMAIN-CONTAINING PROTEIN"/>
    <property type="match status" value="1"/>
</dbReference>
<reference evidence="3 4" key="1">
    <citation type="submission" date="2018-06" db="EMBL/GenBank/DDBJ databases">
        <title>Mucibacter soli gen. nov., sp. nov., a new member of the family Chitinophagaceae producing mucin.</title>
        <authorList>
            <person name="Kim M.-K."/>
            <person name="Park S."/>
            <person name="Kim T.-S."/>
            <person name="Joung Y."/>
            <person name="Han J.-H."/>
            <person name="Kim S.B."/>
        </authorList>
    </citation>
    <scope>NUCLEOTIDE SEQUENCE [LARGE SCALE GENOMIC DNA]</scope>
    <source>
        <strain evidence="3 4">R1-15</strain>
    </source>
</reference>
<dbReference type="OrthoDB" id="9790057at2"/>
<feature type="signal peptide" evidence="1">
    <location>
        <begin position="1"/>
        <end position="25"/>
    </location>
</feature>
<organism evidence="3 4">
    <name type="scientific">Taibaiella soli</name>
    <dbReference type="NCBI Taxonomy" id="1649169"/>
    <lineage>
        <taxon>Bacteria</taxon>
        <taxon>Pseudomonadati</taxon>
        <taxon>Bacteroidota</taxon>
        <taxon>Chitinophagia</taxon>
        <taxon>Chitinophagales</taxon>
        <taxon>Chitinophagaceae</taxon>
        <taxon>Taibaiella</taxon>
    </lineage>
</organism>
<dbReference type="AlphaFoldDB" id="A0A2W2AEK2"/>
<name>A0A2W2AEK2_9BACT</name>
<dbReference type="Proteomes" id="UP000248745">
    <property type="component" value="Unassembled WGS sequence"/>
</dbReference>
<proteinExistence type="predicted"/>
<keyword evidence="1" id="KW-0732">Signal</keyword>
<dbReference type="Pfam" id="PF13472">
    <property type="entry name" value="Lipase_GDSL_2"/>
    <property type="match status" value="1"/>
</dbReference>
<evidence type="ECO:0000313" key="3">
    <source>
        <dbReference type="EMBL" id="PZF73895.1"/>
    </source>
</evidence>
<feature type="domain" description="SGNH hydrolase-type esterase" evidence="2">
    <location>
        <begin position="73"/>
        <end position="217"/>
    </location>
</feature>